<feature type="domain" description="RING-type" evidence="3">
    <location>
        <begin position="1217"/>
        <end position="1262"/>
    </location>
</feature>
<feature type="region of interest" description="Disordered" evidence="2">
    <location>
        <begin position="931"/>
        <end position="997"/>
    </location>
</feature>
<dbReference type="EMBL" id="HBHW01019518">
    <property type="protein sequence ID" value="CAE0047120.1"/>
    <property type="molecule type" value="Transcribed_RNA"/>
</dbReference>
<protein>
    <recommendedName>
        <fullName evidence="3">RING-type domain-containing protein</fullName>
    </recommendedName>
</protein>
<proteinExistence type="predicted"/>
<dbReference type="GO" id="GO:0005737">
    <property type="term" value="C:cytoplasm"/>
    <property type="evidence" value="ECO:0007669"/>
    <property type="project" value="UniProtKB-ARBA"/>
</dbReference>
<keyword evidence="1" id="KW-0479">Metal-binding</keyword>
<evidence type="ECO:0000256" key="1">
    <source>
        <dbReference type="PROSITE-ProRule" id="PRU00175"/>
    </source>
</evidence>
<evidence type="ECO:0000313" key="5">
    <source>
        <dbReference type="EMBL" id="CAE0047120.1"/>
    </source>
</evidence>
<dbReference type="InterPro" id="IPR013083">
    <property type="entry name" value="Znf_RING/FYVE/PHD"/>
</dbReference>
<evidence type="ECO:0000313" key="4">
    <source>
        <dbReference type="EMBL" id="CAE0047119.1"/>
    </source>
</evidence>
<keyword evidence="1" id="KW-0862">Zinc</keyword>
<evidence type="ECO:0000259" key="3">
    <source>
        <dbReference type="PROSITE" id="PS50089"/>
    </source>
</evidence>
<dbReference type="SUPFAM" id="SSF48452">
    <property type="entry name" value="TPR-like"/>
    <property type="match status" value="1"/>
</dbReference>
<organism evidence="5">
    <name type="scientific">Rhodosorus marinus</name>
    <dbReference type="NCBI Taxonomy" id="101924"/>
    <lineage>
        <taxon>Eukaryota</taxon>
        <taxon>Rhodophyta</taxon>
        <taxon>Stylonematophyceae</taxon>
        <taxon>Stylonematales</taxon>
        <taxon>Stylonemataceae</taxon>
        <taxon>Rhodosorus</taxon>
    </lineage>
</organism>
<feature type="region of interest" description="Disordered" evidence="2">
    <location>
        <begin position="807"/>
        <end position="832"/>
    </location>
</feature>
<feature type="compositionally biased region" description="Low complexity" evidence="2">
    <location>
        <begin position="968"/>
        <end position="992"/>
    </location>
</feature>
<accession>A0A7S2ZQK8</accession>
<reference evidence="5" key="1">
    <citation type="submission" date="2021-01" db="EMBL/GenBank/DDBJ databases">
        <authorList>
            <person name="Corre E."/>
            <person name="Pelletier E."/>
            <person name="Niang G."/>
            <person name="Scheremetjew M."/>
            <person name="Finn R."/>
            <person name="Kale V."/>
            <person name="Holt S."/>
            <person name="Cochrane G."/>
            <person name="Meng A."/>
            <person name="Brown T."/>
            <person name="Cohen L."/>
        </authorList>
    </citation>
    <scope>NUCLEOTIDE SEQUENCE</scope>
    <source>
        <strain evidence="5">CCMP 769</strain>
    </source>
</reference>
<dbReference type="PROSITE" id="PS50089">
    <property type="entry name" value="ZF_RING_2"/>
    <property type="match status" value="1"/>
</dbReference>
<sequence>MVKLAVGVFQIGGYALAVRLLSKALVGCTDENERLEVLLLRAACHFYLGNETACEGDALAAYQSEDVCVKGFSAVLLFFVQWRCRKYSTALKTWSEADSQLLPGVFDHESFTEFCLFMRTGYLPGEGVDKLDSSVSEFVPESAEGFEKGLTPELARDDRAFSFPFTDPNGMLLYFEQYAPHKEMGPRKLSRALSKGGTQIHRTEPLPSEFQRRFNDYVQDYARMMPFQVQTMALEIQETGAAEIRDMDVLELWEEDTGVEYFRPLLFKDLEGLDVMQAWASDDAELEGMEALFDGSCEFTIPEFYNEWQRHEAPHDPFMLDWVEMDYVFGEPEPGFRVKRSALLDINSPFVSGGVEWVRRPESASQLVTCTWGFWEGFFGQDFRTGSIDMTMFFGGHPHGEKQKSCRAAGRKGKGGREKDQSRQCLTCWAEEMWRKRLRWSRDSSTANFAFSDPGSDGSFKILKKALGALVFVLLLQLEAKALHHKVPKERDAQYLFVRWVFSHEAYQLVQLGRLAYAEAVDVIDGVDDRTSDTFLFLMENLSTMPRLGLVEQQSLGVVSGLLLYDEIACYKALTLQLAEILRMRGVNIDIERDVWRKEVDLSTAEDELLFWHPFKAKQPRSCRCCGDRAFLRRRMRKRAWYMGKLAIDCIRREQMGEAETLVNGALLLRPEELVLIHLKSIILFALKKFAESGKVLSELLQKTRTSNRTDYRDEHFVLLEGTARDLLYEVEIFDEMNERYQKSYEATGDILALAQDSTGMLEDQKERDCGKDELLPKIGECDCRGLMATTGAHVAREGCTREVHTSEKELASAAASNKRDEPNPNPTTQGEMKFRCAGRSCSSKFTAPMDSEKWAECMCSSGCRLKFHKRCWRSFQRGTQSSKCQTPGCDADLVTRGLFMNREDQKSQRDRMFKIWRQVRENGRDAVKESITDIDSYRGRRNSSSQPEAQRVGGHESGGIQSSATDKGQSSGSASRSKSKKGLSSASGPSKVPRSGQSKRCLVCMKRINSEPQYRQHIRGKVHCRLLVRLFFIGIVDQMIEENKRTLLVSELDRRNEDYRRLVIESFGSFEELQAKGGADIFVITRSRLNEPRIGVSSAIWSKLDPVLEDERYFCNGSYRELESTALQNVSGSLQEGRNLTLVGLVEDDREFLSYPESESTEEYNEGLEEADLRVDYDRAFPELGRGTSDTILRRIYEQKLVNEPDVEVADENDRCDICWGSVSGQRVAMVPCGHNNVCINCVYNNFSRHPRADWRCHMCRAHVEDVYTEQEQRQKLKAIEKKFQRLKAVG</sequence>
<dbReference type="Gene3D" id="3.30.40.10">
    <property type="entry name" value="Zinc/RING finger domain, C3HC4 (zinc finger)"/>
    <property type="match status" value="1"/>
</dbReference>
<dbReference type="SUPFAM" id="SSF57850">
    <property type="entry name" value="RING/U-box"/>
    <property type="match status" value="1"/>
</dbReference>
<dbReference type="InterPro" id="IPR011990">
    <property type="entry name" value="TPR-like_helical_dom_sf"/>
</dbReference>
<evidence type="ECO:0000256" key="2">
    <source>
        <dbReference type="SAM" id="MobiDB-lite"/>
    </source>
</evidence>
<dbReference type="EMBL" id="HBHW01019517">
    <property type="protein sequence ID" value="CAE0047119.1"/>
    <property type="molecule type" value="Transcribed_RNA"/>
</dbReference>
<dbReference type="InterPro" id="IPR001841">
    <property type="entry name" value="Znf_RING"/>
</dbReference>
<dbReference type="InterPro" id="IPR013087">
    <property type="entry name" value="Znf_C2H2_type"/>
</dbReference>
<dbReference type="GO" id="GO:0008270">
    <property type="term" value="F:zinc ion binding"/>
    <property type="evidence" value="ECO:0007669"/>
    <property type="project" value="UniProtKB-KW"/>
</dbReference>
<name>A0A7S2ZQK8_9RHOD</name>
<dbReference type="PROSITE" id="PS00028">
    <property type="entry name" value="ZINC_FINGER_C2H2_1"/>
    <property type="match status" value="1"/>
</dbReference>
<gene>
    <name evidence="4" type="ORF">RMAR00112_LOCUS15098</name>
    <name evidence="5" type="ORF">RMAR00112_LOCUS15099</name>
</gene>
<keyword evidence="1" id="KW-0863">Zinc-finger</keyword>